<organism evidence="1 2">
    <name type="scientific">Parabacteroides gordonii MS-1 = DSM 23371</name>
    <dbReference type="NCBI Taxonomy" id="1203610"/>
    <lineage>
        <taxon>Bacteria</taxon>
        <taxon>Pseudomonadati</taxon>
        <taxon>Bacteroidota</taxon>
        <taxon>Bacteroidia</taxon>
        <taxon>Bacteroidales</taxon>
        <taxon>Tannerellaceae</taxon>
        <taxon>Parabacteroides</taxon>
    </lineage>
</organism>
<dbReference type="InterPro" id="IPR011747">
    <property type="entry name" value="CHP02241"/>
</dbReference>
<dbReference type="HOGENOM" id="CLU_101335_3_0_10"/>
<name>A0A0F5IZI7_9BACT</name>
<gene>
    <name evidence="1" type="ORF">HMPREF1536_04154</name>
</gene>
<dbReference type="STRING" id="1203610.HMPREF1536_04154"/>
<protein>
    <recommendedName>
        <fullName evidence="3">Phage tail protein</fullName>
    </recommendedName>
</protein>
<reference evidence="1 2" key="1">
    <citation type="submission" date="2013-04" db="EMBL/GenBank/DDBJ databases">
        <title>The Genome Sequence of Parabacteroides gordonii DSM 23371.</title>
        <authorList>
            <consortium name="The Broad Institute Genomics Platform"/>
            <person name="Earl A."/>
            <person name="Ward D."/>
            <person name="Feldgarden M."/>
            <person name="Gevers D."/>
            <person name="Martens E."/>
            <person name="Sakamoto M."/>
            <person name="Benno Y."/>
            <person name="Suzuki N."/>
            <person name="Matsunaga N."/>
            <person name="Koshihara K."/>
            <person name="Seki M."/>
            <person name="Komiya H."/>
            <person name="Walker B."/>
            <person name="Young S."/>
            <person name="Zeng Q."/>
            <person name="Gargeya S."/>
            <person name="Fitzgerald M."/>
            <person name="Haas B."/>
            <person name="Abouelleil A."/>
            <person name="Allen A.W."/>
            <person name="Alvarado L."/>
            <person name="Arachchi H.M."/>
            <person name="Berlin A.M."/>
            <person name="Chapman S.B."/>
            <person name="Gainer-Dewar J."/>
            <person name="Goldberg J."/>
            <person name="Griggs A."/>
            <person name="Gujja S."/>
            <person name="Hansen M."/>
            <person name="Howarth C."/>
            <person name="Imamovic A."/>
            <person name="Ireland A."/>
            <person name="Larimer J."/>
            <person name="McCowan C."/>
            <person name="Murphy C."/>
            <person name="Pearson M."/>
            <person name="Poon T.W."/>
            <person name="Priest M."/>
            <person name="Roberts A."/>
            <person name="Saif S."/>
            <person name="Shea T."/>
            <person name="Sisk P."/>
            <person name="Sykes S."/>
            <person name="Wortman J."/>
            <person name="Nusbaum C."/>
            <person name="Birren B."/>
        </authorList>
    </citation>
    <scope>NUCLEOTIDE SEQUENCE [LARGE SCALE GENOMIC DNA]</scope>
    <source>
        <strain evidence="1 2">MS-1</strain>
    </source>
</reference>
<dbReference type="GO" id="GO:0005198">
    <property type="term" value="F:structural molecule activity"/>
    <property type="evidence" value="ECO:0007669"/>
    <property type="project" value="InterPro"/>
</dbReference>
<dbReference type="PANTHER" id="PTHR38009">
    <property type="entry name" value="CONSERVED HYPOTHETICAL PHAGE TAIL PROTEIN"/>
    <property type="match status" value="1"/>
</dbReference>
<dbReference type="PATRIC" id="fig|1203610.3.peg.4228"/>
<dbReference type="InterPro" id="IPR010667">
    <property type="entry name" value="Phage_T4_Gp19"/>
</dbReference>
<dbReference type="NCBIfam" id="TIGR02241">
    <property type="entry name" value="conserved hypothetical phage tail region protein"/>
    <property type="match status" value="1"/>
</dbReference>
<dbReference type="Proteomes" id="UP000033035">
    <property type="component" value="Unassembled WGS sequence"/>
</dbReference>
<dbReference type="Pfam" id="PF06841">
    <property type="entry name" value="Phage_T4_gp19"/>
    <property type="match status" value="1"/>
</dbReference>
<proteinExistence type="predicted"/>
<evidence type="ECO:0008006" key="3">
    <source>
        <dbReference type="Google" id="ProtNLM"/>
    </source>
</evidence>
<accession>A0A0F5IZI7</accession>
<dbReference type="PANTHER" id="PTHR38009:SF1">
    <property type="entry name" value="CONSERVED HYPOTHETICAL PHAGE TAIL PROTEIN"/>
    <property type="match status" value="1"/>
</dbReference>
<evidence type="ECO:0000313" key="1">
    <source>
        <dbReference type="EMBL" id="KKB50615.1"/>
    </source>
</evidence>
<dbReference type="EMBL" id="AQHW01000020">
    <property type="protein sequence ID" value="KKB50615.1"/>
    <property type="molecule type" value="Genomic_DNA"/>
</dbReference>
<dbReference type="RefSeq" id="WP_028729323.1">
    <property type="nucleotide sequence ID" value="NZ_KE386763.1"/>
</dbReference>
<evidence type="ECO:0000313" key="2">
    <source>
        <dbReference type="Proteomes" id="UP000033035"/>
    </source>
</evidence>
<comment type="caution">
    <text evidence="1">The sequence shown here is derived from an EMBL/GenBank/DDBJ whole genome shotgun (WGS) entry which is preliminary data.</text>
</comment>
<keyword evidence="2" id="KW-1185">Reference proteome</keyword>
<dbReference type="AlphaFoldDB" id="A0A0F5IZI7"/>
<sequence length="155" mass="17082">MAEDGSAQSQDQKAWPLPSFYFQVNLGDEKVVSFSEVSGLETEYEEITYRAGDSPIFTKLKMPGLRKSGDITLKKGIFSGDQAMWNWINSVKMNTVKRQTVTISLLDQEGSPAQTWTLTNAWPKKITVEGFKADGNTASMETLILAHEGITIAGS</sequence>